<name>A0ABP9HYN5_9ACTN</name>
<proteinExistence type="predicted"/>
<evidence type="ECO:0008006" key="3">
    <source>
        <dbReference type="Google" id="ProtNLM"/>
    </source>
</evidence>
<sequence>MTMLKSFEDWRFAAAALVLVAGGVWGVSRALSVRDAQIARLIDVLDAAVSGDGVSQKVLSEARQR</sequence>
<organism evidence="1 2">
    <name type="scientific">Streptomyces hyderabadensis</name>
    <dbReference type="NCBI Taxonomy" id="598549"/>
    <lineage>
        <taxon>Bacteria</taxon>
        <taxon>Bacillati</taxon>
        <taxon>Actinomycetota</taxon>
        <taxon>Actinomycetes</taxon>
        <taxon>Kitasatosporales</taxon>
        <taxon>Streptomycetaceae</taxon>
        <taxon>Streptomyces</taxon>
    </lineage>
</organism>
<dbReference type="Proteomes" id="UP001500610">
    <property type="component" value="Unassembled WGS sequence"/>
</dbReference>
<keyword evidence="2" id="KW-1185">Reference proteome</keyword>
<accession>A0ABP9HYN5</accession>
<comment type="caution">
    <text evidence="1">The sequence shown here is derived from an EMBL/GenBank/DDBJ whole genome shotgun (WGS) entry which is preliminary data.</text>
</comment>
<evidence type="ECO:0000313" key="2">
    <source>
        <dbReference type="Proteomes" id="UP001500610"/>
    </source>
</evidence>
<evidence type="ECO:0000313" key="1">
    <source>
        <dbReference type="EMBL" id="GAA4982692.1"/>
    </source>
</evidence>
<reference evidence="2" key="1">
    <citation type="journal article" date="2019" name="Int. J. Syst. Evol. Microbiol.">
        <title>The Global Catalogue of Microorganisms (GCM) 10K type strain sequencing project: providing services to taxonomists for standard genome sequencing and annotation.</title>
        <authorList>
            <consortium name="The Broad Institute Genomics Platform"/>
            <consortium name="The Broad Institute Genome Sequencing Center for Infectious Disease"/>
            <person name="Wu L."/>
            <person name="Ma J."/>
        </authorList>
    </citation>
    <scope>NUCLEOTIDE SEQUENCE [LARGE SCALE GENOMIC DNA]</scope>
    <source>
        <strain evidence="2">JCM 17657</strain>
    </source>
</reference>
<protein>
    <recommendedName>
        <fullName evidence="3">Secreted protein</fullName>
    </recommendedName>
</protein>
<dbReference type="EMBL" id="BAABIV010000007">
    <property type="protein sequence ID" value="GAA4982692.1"/>
    <property type="molecule type" value="Genomic_DNA"/>
</dbReference>
<gene>
    <name evidence="1" type="ORF">GCM10023257_21650</name>
</gene>